<evidence type="ECO:0000313" key="6">
    <source>
        <dbReference type="Proteomes" id="UP000318582"/>
    </source>
</evidence>
<feature type="compositionally biased region" description="Low complexity" evidence="4">
    <location>
        <begin position="29"/>
        <end position="40"/>
    </location>
</feature>
<comment type="similarity">
    <text evidence="2">Belongs to the dpy-30 family.</text>
</comment>
<comment type="caution">
    <text evidence="5">The sequence shown here is derived from an EMBL/GenBank/DDBJ whole genome shotgun (WGS) entry which is preliminary data.</text>
</comment>
<dbReference type="InterPro" id="IPR049629">
    <property type="entry name" value="DPY30_SDC1_DD"/>
</dbReference>
<sequence length="129" mass="13786">MADRTEATPPPLQESAPPTAIEVTDVAGSSNSATSISYNSLQDPSAPNPHEAYGLTKELLEAIDKTRVSLVPKDQMNSLPLRAYLDQTVVPVLVEGLKALAKERPPNPCEYLAVYLLRNSNAGKSGPSQ</sequence>
<reference evidence="5 6" key="1">
    <citation type="journal article" date="2019" name="Sci. Rep.">
        <title>Comparative genomics of chytrid fungi reveal insights into the obligate biotrophic and pathogenic lifestyle of Synchytrium endobioticum.</title>
        <authorList>
            <person name="van de Vossenberg B.T.L.H."/>
            <person name="Warris S."/>
            <person name="Nguyen H.D.T."/>
            <person name="van Gent-Pelzer M.P.E."/>
            <person name="Joly D.L."/>
            <person name="van de Geest H.C."/>
            <person name="Bonants P.J.M."/>
            <person name="Smith D.S."/>
            <person name="Levesque C.A."/>
            <person name="van der Lee T.A.J."/>
        </authorList>
    </citation>
    <scope>NUCLEOTIDE SEQUENCE [LARGE SCALE GENOMIC DNA]</scope>
    <source>
        <strain evidence="5 6">CBS 809.83</strain>
    </source>
</reference>
<dbReference type="InterPro" id="IPR007858">
    <property type="entry name" value="Dpy-30_motif"/>
</dbReference>
<dbReference type="GO" id="GO:0005634">
    <property type="term" value="C:nucleus"/>
    <property type="evidence" value="ECO:0007669"/>
    <property type="project" value="UniProtKB-SubCell"/>
</dbReference>
<keyword evidence="6" id="KW-1185">Reference proteome</keyword>
<evidence type="ECO:0000256" key="2">
    <source>
        <dbReference type="ARBA" id="ARBA00010849"/>
    </source>
</evidence>
<comment type="subcellular location">
    <subcellularLocation>
        <location evidence="1">Nucleus</location>
    </subcellularLocation>
</comment>
<dbReference type="Pfam" id="PF05186">
    <property type="entry name" value="Dpy-30"/>
    <property type="match status" value="1"/>
</dbReference>
<evidence type="ECO:0000256" key="3">
    <source>
        <dbReference type="ARBA" id="ARBA00023242"/>
    </source>
</evidence>
<dbReference type="STRING" id="109895.A0A507DWK0"/>
<protein>
    <submittedName>
        <fullName evidence="5">Uncharacterized protein</fullName>
    </submittedName>
</protein>
<evidence type="ECO:0000256" key="1">
    <source>
        <dbReference type="ARBA" id="ARBA00004123"/>
    </source>
</evidence>
<evidence type="ECO:0000256" key="4">
    <source>
        <dbReference type="SAM" id="MobiDB-lite"/>
    </source>
</evidence>
<feature type="region of interest" description="Disordered" evidence="4">
    <location>
        <begin position="24"/>
        <end position="51"/>
    </location>
</feature>
<organism evidence="5 6">
    <name type="scientific">Powellomyces hirtus</name>
    <dbReference type="NCBI Taxonomy" id="109895"/>
    <lineage>
        <taxon>Eukaryota</taxon>
        <taxon>Fungi</taxon>
        <taxon>Fungi incertae sedis</taxon>
        <taxon>Chytridiomycota</taxon>
        <taxon>Chytridiomycota incertae sedis</taxon>
        <taxon>Chytridiomycetes</taxon>
        <taxon>Spizellomycetales</taxon>
        <taxon>Powellomycetaceae</taxon>
        <taxon>Powellomyces</taxon>
    </lineage>
</organism>
<dbReference type="CDD" id="cd22965">
    <property type="entry name" value="DD_DPY30_SDC1"/>
    <property type="match status" value="1"/>
</dbReference>
<name>A0A507DWK0_9FUNG</name>
<dbReference type="Gene3D" id="1.20.890.10">
    <property type="entry name" value="cAMP-dependent protein kinase regulatory subunit, dimerization-anchoring domain"/>
    <property type="match status" value="1"/>
</dbReference>
<dbReference type="AlphaFoldDB" id="A0A507DWK0"/>
<dbReference type="Proteomes" id="UP000318582">
    <property type="component" value="Unassembled WGS sequence"/>
</dbReference>
<gene>
    <name evidence="5" type="ORF">PhCBS80983_g05471</name>
</gene>
<proteinExistence type="inferred from homology"/>
<evidence type="ECO:0000313" key="5">
    <source>
        <dbReference type="EMBL" id="TPX55250.1"/>
    </source>
</evidence>
<dbReference type="EMBL" id="QEAQ01000119">
    <property type="protein sequence ID" value="TPX55250.1"/>
    <property type="molecule type" value="Genomic_DNA"/>
</dbReference>
<keyword evidence="3" id="KW-0539">Nucleus</keyword>
<accession>A0A507DWK0</accession>